<dbReference type="PANTHER" id="PTHR46111">
    <property type="entry name" value="RIBOSOMAL RNA SMALL SUBUNIT METHYLTRANSFERASE I"/>
    <property type="match status" value="1"/>
</dbReference>
<dbReference type="InterPro" id="IPR014777">
    <property type="entry name" value="4pyrrole_Mease_sub1"/>
</dbReference>
<accession>T0ZH38</accession>
<dbReference type="Pfam" id="PF00590">
    <property type="entry name" value="TP_methylase"/>
    <property type="match status" value="1"/>
</dbReference>
<dbReference type="InterPro" id="IPR008189">
    <property type="entry name" value="rRNA_ssu_MeTfrase_I"/>
</dbReference>
<feature type="domain" description="Tetrapyrrole methylase" evidence="2">
    <location>
        <begin position="3"/>
        <end position="87"/>
    </location>
</feature>
<dbReference type="Gene3D" id="3.40.1010.10">
    <property type="entry name" value="Cobalt-precorrin-4 Transmethylase, Domain 1"/>
    <property type="match status" value="1"/>
</dbReference>
<dbReference type="AlphaFoldDB" id="T0ZH38"/>
<feature type="region of interest" description="Disordered" evidence="1">
    <location>
        <begin position="78"/>
        <end position="125"/>
    </location>
</feature>
<proteinExistence type="predicted"/>
<evidence type="ECO:0000256" key="1">
    <source>
        <dbReference type="SAM" id="MobiDB-lite"/>
    </source>
</evidence>
<dbReference type="InterPro" id="IPR000878">
    <property type="entry name" value="4pyrrol_Mease"/>
</dbReference>
<dbReference type="EMBL" id="AUZZ01010641">
    <property type="protein sequence ID" value="EQD29100.1"/>
    <property type="molecule type" value="Genomic_DNA"/>
</dbReference>
<reference evidence="3" key="1">
    <citation type="submission" date="2013-08" db="EMBL/GenBank/DDBJ databases">
        <authorList>
            <person name="Mendez C."/>
            <person name="Richter M."/>
            <person name="Ferrer M."/>
            <person name="Sanchez J."/>
        </authorList>
    </citation>
    <scope>NUCLEOTIDE SEQUENCE</scope>
</reference>
<comment type="caution">
    <text evidence="3">The sequence shown here is derived from an EMBL/GenBank/DDBJ whole genome shotgun (WGS) entry which is preliminary data.</text>
</comment>
<dbReference type="PANTHER" id="PTHR46111:SF1">
    <property type="entry name" value="RIBOSOMAL RNA SMALL SUBUNIT METHYLTRANSFERASE I"/>
    <property type="match status" value="1"/>
</dbReference>
<protein>
    <submittedName>
        <fullName evidence="3">Uroporphyrin-III C/tetrapyrrole (Corrin/Porphyrin) methyltransferase</fullName>
    </submittedName>
</protein>
<reference evidence="3" key="2">
    <citation type="journal article" date="2014" name="ISME J.">
        <title>Microbial stratification in low pH oxic and suboxic macroscopic growths along an acid mine drainage.</title>
        <authorList>
            <person name="Mendez-Garcia C."/>
            <person name="Mesa V."/>
            <person name="Sprenger R.R."/>
            <person name="Richter M."/>
            <person name="Diez M.S."/>
            <person name="Solano J."/>
            <person name="Bargiela R."/>
            <person name="Golyshina O.V."/>
            <person name="Manteca A."/>
            <person name="Ramos J.L."/>
            <person name="Gallego J.R."/>
            <person name="Llorente I."/>
            <person name="Martins Dos Santos V.A."/>
            <person name="Jensen O.N."/>
            <person name="Pelaez A.I."/>
            <person name="Sanchez J."/>
            <person name="Ferrer M."/>
        </authorList>
    </citation>
    <scope>NUCLEOTIDE SEQUENCE</scope>
</reference>
<keyword evidence="3" id="KW-0808">Transferase</keyword>
<evidence type="ECO:0000313" key="3">
    <source>
        <dbReference type="EMBL" id="EQD29100.1"/>
    </source>
</evidence>
<evidence type="ECO:0000259" key="2">
    <source>
        <dbReference type="Pfam" id="PF00590"/>
    </source>
</evidence>
<dbReference type="InterPro" id="IPR035996">
    <property type="entry name" value="4pyrrol_Methylase_sf"/>
</dbReference>
<dbReference type="SUPFAM" id="SSF53790">
    <property type="entry name" value="Tetrapyrrole methylase"/>
    <property type="match status" value="1"/>
</dbReference>
<gene>
    <name evidence="3" type="ORF">B2A_14646</name>
</gene>
<sequence>MATPIGNLEDWSPRARTALAAANRIVAEDTRHTRKLLAHFDIHVPLVSCHAHNEAQKVPVLVDCLVRGERLALVTDAGTPLVSDPGTKTRRCGPPGRNPGLTDTGTGSRDRGTLRGGVPREPVSL</sequence>
<keyword evidence="3" id="KW-0489">Methyltransferase</keyword>
<name>T0ZH38_9ZZZZ</name>
<dbReference type="GO" id="GO:0008168">
    <property type="term" value="F:methyltransferase activity"/>
    <property type="evidence" value="ECO:0007669"/>
    <property type="project" value="UniProtKB-KW"/>
</dbReference>
<organism evidence="3">
    <name type="scientific">mine drainage metagenome</name>
    <dbReference type="NCBI Taxonomy" id="410659"/>
    <lineage>
        <taxon>unclassified sequences</taxon>
        <taxon>metagenomes</taxon>
        <taxon>ecological metagenomes</taxon>
    </lineage>
</organism>
<dbReference type="GO" id="GO:0032259">
    <property type="term" value="P:methylation"/>
    <property type="evidence" value="ECO:0007669"/>
    <property type="project" value="UniProtKB-KW"/>
</dbReference>